<feature type="region of interest" description="Disordered" evidence="1">
    <location>
        <begin position="1"/>
        <end position="27"/>
    </location>
</feature>
<dbReference type="AlphaFoldDB" id="A0A1G2BIV1"/>
<evidence type="ECO:0000256" key="1">
    <source>
        <dbReference type="SAM" id="MobiDB-lite"/>
    </source>
</evidence>
<accession>A0A1G2BIV1</accession>
<dbReference type="EMBL" id="MHKL01000026">
    <property type="protein sequence ID" value="OGY89138.1"/>
    <property type="molecule type" value="Genomic_DNA"/>
</dbReference>
<dbReference type="Proteomes" id="UP000178849">
    <property type="component" value="Unassembled WGS sequence"/>
</dbReference>
<gene>
    <name evidence="2" type="ORF">A2927_02445</name>
</gene>
<proteinExistence type="predicted"/>
<dbReference type="STRING" id="1798550.A2927_02445"/>
<evidence type="ECO:0000313" key="2">
    <source>
        <dbReference type="EMBL" id="OGY89138.1"/>
    </source>
</evidence>
<organism evidence="2 3">
    <name type="scientific">Candidatus Komeilibacteria bacterium RIFCSPLOWO2_01_FULL_45_10</name>
    <dbReference type="NCBI Taxonomy" id="1798550"/>
    <lineage>
        <taxon>Bacteria</taxon>
        <taxon>Candidatus Komeiliibacteriota</taxon>
    </lineage>
</organism>
<reference evidence="2 3" key="1">
    <citation type="journal article" date="2016" name="Nat. Commun.">
        <title>Thousands of microbial genomes shed light on interconnected biogeochemical processes in an aquifer system.</title>
        <authorList>
            <person name="Anantharaman K."/>
            <person name="Brown C.T."/>
            <person name="Hug L.A."/>
            <person name="Sharon I."/>
            <person name="Castelle C.J."/>
            <person name="Probst A.J."/>
            <person name="Thomas B.C."/>
            <person name="Singh A."/>
            <person name="Wilkins M.J."/>
            <person name="Karaoz U."/>
            <person name="Brodie E.L."/>
            <person name="Williams K.H."/>
            <person name="Hubbard S.S."/>
            <person name="Banfield J.F."/>
        </authorList>
    </citation>
    <scope>NUCLEOTIDE SEQUENCE [LARGE SCALE GENOMIC DNA]</scope>
</reference>
<protein>
    <submittedName>
        <fullName evidence="2">Uncharacterized protein</fullName>
    </submittedName>
</protein>
<name>A0A1G2BIV1_9BACT</name>
<comment type="caution">
    <text evidence="2">The sequence shown here is derived from an EMBL/GenBank/DDBJ whole genome shotgun (WGS) entry which is preliminary data.</text>
</comment>
<feature type="compositionally biased region" description="Polar residues" evidence="1">
    <location>
        <begin position="1"/>
        <end position="12"/>
    </location>
</feature>
<evidence type="ECO:0000313" key="3">
    <source>
        <dbReference type="Proteomes" id="UP000178849"/>
    </source>
</evidence>
<sequence>MITLETIGSPQDQPAEYVPKTEKEKHPFQHRAEQLWRLIKSGAEENDLGEAGEISLRSIPISAWVIIDRIWPFIDKSDPAFKLPATEKEASRLGADFKEVRRIVSEEVGETENEAVRLVNAFFSNKLLSLPGKVSKREKPL</sequence>